<sequence>MKKYKCIIFDCDGVLVDTEVISNQLLVDMANEYGANIDLDYAMKYFKGSHFKHCLNLIKTLVTEQVPDSFEKDYRTELDRQFKESVQPINGIKKVIDHLEIPFCVASSGTVEKIRLNLGLVGLLDEFEGKIFSCYTIEKWKPEPDVFLLAAKTMGFKPEECLVIEDSKLGVQGAKNGGFDVFGYTEHDYYNDLEGLATQTFQSMDELIDMIP</sequence>
<dbReference type="InterPro" id="IPR041492">
    <property type="entry name" value="HAD_2"/>
</dbReference>
<evidence type="ECO:0000256" key="3">
    <source>
        <dbReference type="ARBA" id="ARBA00022723"/>
    </source>
</evidence>
<dbReference type="PANTHER" id="PTHR46193:SF10">
    <property type="entry name" value="6-PHOSPHOGLUCONATE PHOSPHATASE"/>
    <property type="match status" value="1"/>
</dbReference>
<protein>
    <submittedName>
        <fullName evidence="5">HAD family hydrolase</fullName>
    </submittedName>
</protein>
<keyword evidence="6" id="KW-1185">Reference proteome</keyword>
<dbReference type="SFLD" id="SFLDS00003">
    <property type="entry name" value="Haloacid_Dehalogenase"/>
    <property type="match status" value="1"/>
</dbReference>
<dbReference type="PRINTS" id="PR00413">
    <property type="entry name" value="HADHALOGNASE"/>
</dbReference>
<dbReference type="InterPro" id="IPR051600">
    <property type="entry name" value="Beta-PGM-like"/>
</dbReference>
<comment type="caution">
    <text evidence="5">The sequence shown here is derived from an EMBL/GenBank/DDBJ whole genome shotgun (WGS) entry which is preliminary data.</text>
</comment>
<dbReference type="Gene3D" id="1.10.150.240">
    <property type="entry name" value="Putative phosphatase, domain 2"/>
    <property type="match status" value="1"/>
</dbReference>
<dbReference type="InterPro" id="IPR006439">
    <property type="entry name" value="HAD-SF_hydro_IA"/>
</dbReference>
<dbReference type="GO" id="GO:0046872">
    <property type="term" value="F:metal ion binding"/>
    <property type="evidence" value="ECO:0007669"/>
    <property type="project" value="UniProtKB-KW"/>
</dbReference>
<dbReference type="RefSeq" id="WP_188223440.1">
    <property type="nucleotide sequence ID" value="NZ_JACVXD010000004.1"/>
</dbReference>
<dbReference type="PANTHER" id="PTHR46193">
    <property type="entry name" value="6-PHOSPHOGLUCONATE PHOSPHATASE"/>
    <property type="match status" value="1"/>
</dbReference>
<dbReference type="EMBL" id="JACVXD010000004">
    <property type="protein sequence ID" value="MBD0824129.1"/>
    <property type="molecule type" value="Genomic_DNA"/>
</dbReference>
<name>A0A8J6U5X8_9FLAO</name>
<dbReference type="Pfam" id="PF13419">
    <property type="entry name" value="HAD_2"/>
    <property type="match status" value="1"/>
</dbReference>
<keyword evidence="5" id="KW-0378">Hydrolase</keyword>
<dbReference type="InterPro" id="IPR036412">
    <property type="entry name" value="HAD-like_sf"/>
</dbReference>
<comment type="similarity">
    <text evidence="2">Belongs to the HAD-like hydrolase superfamily. CbbY/CbbZ/Gph/YieH family.</text>
</comment>
<organism evidence="5 6">
    <name type="scientific">Aestuariibaculum marinum</name>
    <dbReference type="NCBI Taxonomy" id="2683592"/>
    <lineage>
        <taxon>Bacteria</taxon>
        <taxon>Pseudomonadati</taxon>
        <taxon>Bacteroidota</taxon>
        <taxon>Flavobacteriia</taxon>
        <taxon>Flavobacteriales</taxon>
        <taxon>Flavobacteriaceae</taxon>
    </lineage>
</organism>
<reference evidence="5 6" key="1">
    <citation type="journal article" date="2018" name="J. Microbiol.">
        <title>Aestuariibaculum marinum sp. nov., a marine bacterium isolated from seawater in South Korea.</title>
        <authorList>
            <person name="Choi J."/>
            <person name="Lee D."/>
            <person name="Jang J.H."/>
            <person name="Cha S."/>
            <person name="Seo T."/>
        </authorList>
    </citation>
    <scope>NUCLEOTIDE SEQUENCE [LARGE SCALE GENOMIC DNA]</scope>
    <source>
        <strain evidence="5 6">IP7</strain>
    </source>
</reference>
<keyword evidence="4" id="KW-0460">Magnesium</keyword>
<proteinExistence type="inferred from homology"/>
<dbReference type="SFLD" id="SFLDG01129">
    <property type="entry name" value="C1.5:_HAD__Beta-PGM__Phosphata"/>
    <property type="match status" value="1"/>
</dbReference>
<dbReference type="SUPFAM" id="SSF56784">
    <property type="entry name" value="HAD-like"/>
    <property type="match status" value="1"/>
</dbReference>
<keyword evidence="3" id="KW-0479">Metal-binding</keyword>
<gene>
    <name evidence="5" type="ORF">ICJ85_08860</name>
</gene>
<dbReference type="Gene3D" id="3.40.50.1000">
    <property type="entry name" value="HAD superfamily/HAD-like"/>
    <property type="match status" value="1"/>
</dbReference>
<dbReference type="CDD" id="cd07526">
    <property type="entry name" value="HAD_BPGM_like"/>
    <property type="match status" value="1"/>
</dbReference>
<evidence type="ECO:0000313" key="6">
    <source>
        <dbReference type="Proteomes" id="UP000621516"/>
    </source>
</evidence>
<dbReference type="InterPro" id="IPR023214">
    <property type="entry name" value="HAD_sf"/>
</dbReference>
<dbReference type="NCBIfam" id="TIGR01509">
    <property type="entry name" value="HAD-SF-IA-v3"/>
    <property type="match status" value="1"/>
</dbReference>
<dbReference type="GO" id="GO:0016787">
    <property type="term" value="F:hydrolase activity"/>
    <property type="evidence" value="ECO:0007669"/>
    <property type="project" value="UniProtKB-KW"/>
</dbReference>
<evidence type="ECO:0000256" key="2">
    <source>
        <dbReference type="ARBA" id="ARBA00006171"/>
    </source>
</evidence>
<evidence type="ECO:0000256" key="1">
    <source>
        <dbReference type="ARBA" id="ARBA00001946"/>
    </source>
</evidence>
<accession>A0A8J6U5X8</accession>
<dbReference type="Proteomes" id="UP000621516">
    <property type="component" value="Unassembled WGS sequence"/>
</dbReference>
<dbReference type="AlphaFoldDB" id="A0A8J6U5X8"/>
<evidence type="ECO:0000313" key="5">
    <source>
        <dbReference type="EMBL" id="MBD0824129.1"/>
    </source>
</evidence>
<evidence type="ECO:0000256" key="4">
    <source>
        <dbReference type="ARBA" id="ARBA00022842"/>
    </source>
</evidence>
<dbReference type="InterPro" id="IPR023198">
    <property type="entry name" value="PGP-like_dom2"/>
</dbReference>
<comment type="cofactor">
    <cofactor evidence="1">
        <name>Mg(2+)</name>
        <dbReference type="ChEBI" id="CHEBI:18420"/>
    </cofactor>
</comment>